<keyword evidence="2" id="KW-0520">NAD</keyword>
<dbReference type="InterPro" id="IPR042197">
    <property type="entry name" value="Apaf_helical"/>
</dbReference>
<dbReference type="InterPro" id="IPR002182">
    <property type="entry name" value="NB-ARC"/>
</dbReference>
<dbReference type="SMART" id="SM00255">
    <property type="entry name" value="TIR"/>
    <property type="match status" value="1"/>
</dbReference>
<dbReference type="InterPro" id="IPR000157">
    <property type="entry name" value="TIR_dom"/>
</dbReference>
<protein>
    <recommendedName>
        <fullName evidence="3">TIR domain-containing protein</fullName>
    </recommendedName>
</protein>
<dbReference type="GO" id="GO:0043531">
    <property type="term" value="F:ADP binding"/>
    <property type="evidence" value="ECO:0007669"/>
    <property type="project" value="InterPro"/>
</dbReference>
<reference evidence="4 5" key="1">
    <citation type="submission" date="2024-04" db="EMBL/GenBank/DDBJ databases">
        <title>The reference genome of an endangered Asteraceae, Deinandra increscens subsp. villosa, native to the Central Coast of California.</title>
        <authorList>
            <person name="Guilliams M."/>
            <person name="Hasenstab-Lehman K."/>
            <person name="Meyer R."/>
            <person name="Mcevoy S."/>
        </authorList>
    </citation>
    <scope>NUCLEOTIDE SEQUENCE [LARGE SCALE GENOMIC DNA]</scope>
    <source>
        <tissue evidence="4">Leaf</tissue>
    </source>
</reference>
<dbReference type="GO" id="GO:0006952">
    <property type="term" value="P:defense response"/>
    <property type="evidence" value="ECO:0007669"/>
    <property type="project" value="InterPro"/>
</dbReference>
<evidence type="ECO:0000256" key="2">
    <source>
        <dbReference type="ARBA" id="ARBA00023027"/>
    </source>
</evidence>
<evidence type="ECO:0000313" key="4">
    <source>
        <dbReference type="EMBL" id="KAK9058320.1"/>
    </source>
</evidence>
<dbReference type="SUPFAM" id="SSF52200">
    <property type="entry name" value="Toll/Interleukin receptor TIR domain"/>
    <property type="match status" value="1"/>
</dbReference>
<dbReference type="PANTHER" id="PTHR11017:SF313">
    <property type="entry name" value="TIR DOMAIN, P-LOOP CONTAINING NUCLEOSIDE TRIPHOSPHATE HYDROLASE"/>
    <property type="match status" value="1"/>
</dbReference>
<evidence type="ECO:0000259" key="3">
    <source>
        <dbReference type="PROSITE" id="PS50104"/>
    </source>
</evidence>
<dbReference type="InterPro" id="IPR044974">
    <property type="entry name" value="Disease_R_plants"/>
</dbReference>
<dbReference type="EMBL" id="JBCNJP010000023">
    <property type="protein sequence ID" value="KAK9058320.1"/>
    <property type="molecule type" value="Genomic_DNA"/>
</dbReference>
<dbReference type="PRINTS" id="PR00364">
    <property type="entry name" value="DISEASERSIST"/>
</dbReference>
<dbReference type="FunFam" id="3.40.50.10140:FF:000007">
    <property type="entry name" value="Disease resistance protein (TIR-NBS-LRR class)"/>
    <property type="match status" value="1"/>
</dbReference>
<accession>A0AAP0GT67</accession>
<dbReference type="Gene3D" id="3.40.50.10140">
    <property type="entry name" value="Toll/interleukin-1 receptor homology (TIR) domain"/>
    <property type="match status" value="1"/>
</dbReference>
<dbReference type="Gene3D" id="3.40.50.300">
    <property type="entry name" value="P-loop containing nucleotide triphosphate hydrolases"/>
    <property type="match status" value="1"/>
</dbReference>
<dbReference type="Pfam" id="PF01582">
    <property type="entry name" value="TIR"/>
    <property type="match status" value="1"/>
</dbReference>
<dbReference type="PANTHER" id="PTHR11017">
    <property type="entry name" value="LEUCINE-RICH REPEAT-CONTAINING PROTEIN"/>
    <property type="match status" value="1"/>
</dbReference>
<dbReference type="Gene3D" id="1.10.8.430">
    <property type="entry name" value="Helical domain of apoptotic protease-activating factors"/>
    <property type="match status" value="1"/>
</dbReference>
<keyword evidence="1" id="KW-0433">Leucine-rich repeat</keyword>
<dbReference type="Pfam" id="PF00931">
    <property type="entry name" value="NB-ARC"/>
    <property type="match status" value="1"/>
</dbReference>
<evidence type="ECO:0000313" key="5">
    <source>
        <dbReference type="Proteomes" id="UP001408789"/>
    </source>
</evidence>
<keyword evidence="5" id="KW-1185">Reference proteome</keyword>
<organism evidence="4 5">
    <name type="scientific">Deinandra increscens subsp. villosa</name>
    <dbReference type="NCBI Taxonomy" id="3103831"/>
    <lineage>
        <taxon>Eukaryota</taxon>
        <taxon>Viridiplantae</taxon>
        <taxon>Streptophyta</taxon>
        <taxon>Embryophyta</taxon>
        <taxon>Tracheophyta</taxon>
        <taxon>Spermatophyta</taxon>
        <taxon>Magnoliopsida</taxon>
        <taxon>eudicotyledons</taxon>
        <taxon>Gunneridae</taxon>
        <taxon>Pentapetalae</taxon>
        <taxon>asterids</taxon>
        <taxon>campanulids</taxon>
        <taxon>Asterales</taxon>
        <taxon>Asteraceae</taxon>
        <taxon>Asteroideae</taxon>
        <taxon>Heliantheae alliance</taxon>
        <taxon>Madieae</taxon>
        <taxon>Madiinae</taxon>
        <taxon>Deinandra</taxon>
    </lineage>
</organism>
<feature type="domain" description="TIR" evidence="3">
    <location>
        <begin position="11"/>
        <end position="186"/>
    </location>
</feature>
<gene>
    <name evidence="4" type="ORF">SSX86_023161</name>
</gene>
<proteinExistence type="predicted"/>
<sequence>MTEASSSSNTFLYDVFLSFRGEDTRHNFVDHLRDDLREAHLNTFFDDDEIETGDDLRPELERAIKESRASIIVLSPNYASSTWCLDELVFILDQRLTSNQLVIPIFYHVEPTHVRKQDGSFGVAMAAHKQRMEAEVNLEKRSELAKKINRWNKALTEVAQFKGMDARGRKETDLIEEVITNIQHRLGGHLQSNLPLLFGMEDSIESITSWLKDGSSHNADILTIVGVSGIGKTSLARHVHGLYYHLFAKSSFIESISEKCAAQVNGLLDLQKQILSDISKTSQIHFHNNLACISTIEIGLTRKKVFIVLDDIDSVDQMHALLGKKGLYPGSKIIITTKDASLLGRYAQINFSVKPKHRNLLLKGLNEKASLQLFSHHAFMSNGSSEGYEEMSKQLMVYCEGNPWALKILGENLCDKTVAEWEDIVIRLTEETDSHIMKSLPMRFLHSLCLLEKVEEFKVEILEKVGVYKEGILEEVKVFTVEDFTEEILDDVEEFKDEILNNAEEFKDDILDGAKKYTKKFIAWFE</sequence>
<evidence type="ECO:0000256" key="1">
    <source>
        <dbReference type="ARBA" id="ARBA00022614"/>
    </source>
</evidence>
<dbReference type="Proteomes" id="UP001408789">
    <property type="component" value="Unassembled WGS sequence"/>
</dbReference>
<name>A0AAP0GT67_9ASTR</name>
<comment type="caution">
    <text evidence="4">The sequence shown here is derived from an EMBL/GenBank/DDBJ whole genome shotgun (WGS) entry which is preliminary data.</text>
</comment>
<dbReference type="PROSITE" id="PS50104">
    <property type="entry name" value="TIR"/>
    <property type="match status" value="1"/>
</dbReference>
<dbReference type="GO" id="GO:0007165">
    <property type="term" value="P:signal transduction"/>
    <property type="evidence" value="ECO:0007669"/>
    <property type="project" value="InterPro"/>
</dbReference>
<dbReference type="SUPFAM" id="SSF52540">
    <property type="entry name" value="P-loop containing nucleoside triphosphate hydrolases"/>
    <property type="match status" value="1"/>
</dbReference>
<dbReference type="InterPro" id="IPR027417">
    <property type="entry name" value="P-loop_NTPase"/>
</dbReference>
<dbReference type="InterPro" id="IPR035897">
    <property type="entry name" value="Toll_tir_struct_dom_sf"/>
</dbReference>
<dbReference type="AlphaFoldDB" id="A0AAP0GT67"/>